<reference evidence="3 4" key="1">
    <citation type="submission" date="2016-11" db="EMBL/GenBank/DDBJ databases">
        <authorList>
            <person name="Jaros S."/>
            <person name="Januszkiewicz K."/>
            <person name="Wedrychowicz H."/>
        </authorList>
    </citation>
    <scope>NUCLEOTIDE SEQUENCE [LARGE SCALE GENOMIC DNA]</scope>
    <source>
        <strain evidence="3 4">GAS499</strain>
    </source>
</reference>
<evidence type="ECO:0000313" key="3">
    <source>
        <dbReference type="EMBL" id="SHJ65518.1"/>
    </source>
</evidence>
<accession>A0A1M6L2Q5</accession>
<dbReference type="SMART" id="SM00710">
    <property type="entry name" value="PbH1"/>
    <property type="match status" value="8"/>
</dbReference>
<dbReference type="NCBIfam" id="TIGR03808">
    <property type="entry name" value="RR_plus_rpt_1"/>
    <property type="match status" value="1"/>
</dbReference>
<dbReference type="InterPro" id="IPR012334">
    <property type="entry name" value="Pectin_lyas_fold"/>
</dbReference>
<dbReference type="SUPFAM" id="SSF51126">
    <property type="entry name" value="Pectin lyase-like"/>
    <property type="match status" value="1"/>
</dbReference>
<evidence type="ECO:0000313" key="4">
    <source>
        <dbReference type="Proteomes" id="UP000189935"/>
    </source>
</evidence>
<dbReference type="InterPro" id="IPR006311">
    <property type="entry name" value="TAT_signal"/>
</dbReference>
<name>A0A1M6L2Q5_9BRAD</name>
<feature type="domain" description="Right handed beta helix" evidence="2">
    <location>
        <begin position="226"/>
        <end position="385"/>
    </location>
</feature>
<keyword evidence="1" id="KW-0677">Repeat</keyword>
<dbReference type="InterPro" id="IPR011050">
    <property type="entry name" value="Pectin_lyase_fold/virulence"/>
</dbReference>
<dbReference type="PANTHER" id="PTHR22990">
    <property type="entry name" value="F-BOX ONLY PROTEIN"/>
    <property type="match status" value="1"/>
</dbReference>
<evidence type="ECO:0000256" key="1">
    <source>
        <dbReference type="ARBA" id="ARBA00022737"/>
    </source>
</evidence>
<organism evidence="3 4">
    <name type="scientific">Bradyrhizobium lablabi</name>
    <dbReference type="NCBI Taxonomy" id="722472"/>
    <lineage>
        <taxon>Bacteria</taxon>
        <taxon>Pseudomonadati</taxon>
        <taxon>Pseudomonadota</taxon>
        <taxon>Alphaproteobacteria</taxon>
        <taxon>Hyphomicrobiales</taxon>
        <taxon>Nitrobacteraceae</taxon>
        <taxon>Bradyrhizobium</taxon>
    </lineage>
</organism>
<dbReference type="AlphaFoldDB" id="A0A1M6L2Q5"/>
<dbReference type="InterPro" id="IPR051550">
    <property type="entry name" value="SCF-Subunits/Alg-Epimerases"/>
</dbReference>
<dbReference type="InterPro" id="IPR006626">
    <property type="entry name" value="PbH1"/>
</dbReference>
<dbReference type="NCBIfam" id="TIGR03807">
    <property type="entry name" value="RR_fam_repeat"/>
    <property type="match status" value="4"/>
</dbReference>
<protein>
    <submittedName>
        <fullName evidence="3">Twin-arg-translocated uncharacterized repeat-containing protein</fullName>
    </submittedName>
</protein>
<sequence>MRSRELLVMNVNRRHLLGASAAGMAGTLAVSPDAARAAPLTSVLGRDATQYGIHPGSPDDQTKPLQRAIDDAARAQVPLVLPPGVYRTGMLRLQNGTQLIGVRGATKLIFNGGASMLSSEGAGRIGLANITLDGGGIPLPSRRGLVHCISGRDIRITDCETSGSGGNGIWFEKVSGDISGNIIAKTAATAIVSFDAQGLIVSRNTILGTNDNGIEILRTAIGDDGTLVADNRIEDIKAGPGGSGQYGNAINAFRAGNVIVRGNRIRNCDYSAVRGNSASNIQISGNSVSDVREVALYSEFSFEGAVIANNTVDGAAFGVSVCNFNEGGRLAVVQGNIIRNLLPKRPIGTAPDDDAGIGIYVEADTSVTGNVIENAPSFGIVAGWGKYLRDVVISGNVIRNAFAGVGVSVAPGAGTALVNNNMISETPRGAVVGLDHARPVTADLSADGAQRFAQVVMGTNAVRR</sequence>
<dbReference type="PANTHER" id="PTHR22990:SF15">
    <property type="entry name" value="F-BOX ONLY PROTEIN 10"/>
    <property type="match status" value="1"/>
</dbReference>
<dbReference type="EMBL" id="LT670844">
    <property type="protein sequence ID" value="SHJ65518.1"/>
    <property type="molecule type" value="Genomic_DNA"/>
</dbReference>
<dbReference type="Pfam" id="PF13229">
    <property type="entry name" value="Beta_helix"/>
    <property type="match status" value="1"/>
</dbReference>
<proteinExistence type="predicted"/>
<dbReference type="InterPro" id="IPR022444">
    <property type="entry name" value="Cofactor-bd_rpt"/>
</dbReference>
<dbReference type="Gene3D" id="2.160.20.10">
    <property type="entry name" value="Single-stranded right-handed beta-helix, Pectin lyase-like"/>
    <property type="match status" value="1"/>
</dbReference>
<gene>
    <name evidence="3" type="ORF">SAMN05444159_1153</name>
</gene>
<dbReference type="InterPro" id="IPR022388">
    <property type="entry name" value="CHP03808"/>
</dbReference>
<dbReference type="Proteomes" id="UP000189935">
    <property type="component" value="Chromosome I"/>
</dbReference>
<dbReference type="PROSITE" id="PS51318">
    <property type="entry name" value="TAT"/>
    <property type="match status" value="1"/>
</dbReference>
<dbReference type="InterPro" id="IPR039448">
    <property type="entry name" value="Beta_helix"/>
</dbReference>
<evidence type="ECO:0000259" key="2">
    <source>
        <dbReference type="Pfam" id="PF13229"/>
    </source>
</evidence>